<keyword evidence="4" id="KW-1185">Reference proteome</keyword>
<dbReference type="SUPFAM" id="SSF47413">
    <property type="entry name" value="lambda repressor-like DNA-binding domains"/>
    <property type="match status" value="1"/>
</dbReference>
<dbReference type="EMBL" id="FZOD01000006">
    <property type="protein sequence ID" value="SNS22394.1"/>
    <property type="molecule type" value="Genomic_DNA"/>
</dbReference>
<proteinExistence type="predicted"/>
<feature type="domain" description="HTH cro/C1-type" evidence="2">
    <location>
        <begin position="27"/>
        <end position="81"/>
    </location>
</feature>
<dbReference type="RefSeq" id="WP_089206579.1">
    <property type="nucleotide sequence ID" value="NZ_FZOD01000006.1"/>
</dbReference>
<dbReference type="InterPro" id="IPR041413">
    <property type="entry name" value="MLTR_LBD"/>
</dbReference>
<organism evidence="3 4">
    <name type="scientific">Streptosporangium subroseum</name>
    <dbReference type="NCBI Taxonomy" id="106412"/>
    <lineage>
        <taxon>Bacteria</taxon>
        <taxon>Bacillati</taxon>
        <taxon>Actinomycetota</taxon>
        <taxon>Actinomycetes</taxon>
        <taxon>Streptosporangiales</taxon>
        <taxon>Streptosporangiaceae</taxon>
        <taxon>Streptosporangium</taxon>
    </lineage>
</organism>
<name>A0A239CSB3_9ACTN</name>
<sequence>MSSDELARFLRSRRAAIQPDEIGLGARSRRRTQGLRREDVAELATMSADYYRRLEQARIGPPSPQILDALARALCLTADERDYLYRVADREPPPRPALSRHVAPALQQLVAGLGDSPAQVMTLLGETIIQNPAAVALLGDHSIYTGDARNSTYRWFTDPASRSIHPPEEHEEESCARVAELRARSVHVGDSEADRLIGTIRARSPEFERMWQEQRVALCRSGTKTLVHPEVGMLDLECQILRTEGLGQLLVAFTAAAGSRAAGQLRELSIAHARQPARRHRHTVARTGRRPTSA</sequence>
<dbReference type="Gene3D" id="3.30.450.180">
    <property type="match status" value="1"/>
</dbReference>
<reference evidence="3 4" key="1">
    <citation type="submission" date="2017-06" db="EMBL/GenBank/DDBJ databases">
        <authorList>
            <person name="Kim H.J."/>
            <person name="Triplett B.A."/>
        </authorList>
    </citation>
    <scope>NUCLEOTIDE SEQUENCE [LARGE SCALE GENOMIC DNA]</scope>
    <source>
        <strain evidence="3 4">CGMCC 4.2132</strain>
    </source>
</reference>
<dbReference type="GO" id="GO:0003677">
    <property type="term" value="F:DNA binding"/>
    <property type="evidence" value="ECO:0007669"/>
    <property type="project" value="InterPro"/>
</dbReference>
<evidence type="ECO:0000256" key="1">
    <source>
        <dbReference type="SAM" id="MobiDB-lite"/>
    </source>
</evidence>
<feature type="region of interest" description="Disordered" evidence="1">
    <location>
        <begin position="274"/>
        <end position="294"/>
    </location>
</feature>
<dbReference type="PROSITE" id="PS50943">
    <property type="entry name" value="HTH_CROC1"/>
    <property type="match status" value="1"/>
</dbReference>
<dbReference type="SMART" id="SM00530">
    <property type="entry name" value="HTH_XRE"/>
    <property type="match status" value="1"/>
</dbReference>
<dbReference type="Pfam" id="PF17765">
    <property type="entry name" value="MLTR_LBD"/>
    <property type="match status" value="1"/>
</dbReference>
<dbReference type="CDD" id="cd00093">
    <property type="entry name" value="HTH_XRE"/>
    <property type="match status" value="1"/>
</dbReference>
<dbReference type="PANTHER" id="PTHR35010">
    <property type="entry name" value="BLL4672 PROTEIN-RELATED"/>
    <property type="match status" value="1"/>
</dbReference>
<dbReference type="Proteomes" id="UP000198282">
    <property type="component" value="Unassembled WGS sequence"/>
</dbReference>
<accession>A0A239CSB3</accession>
<dbReference type="InterPro" id="IPR001387">
    <property type="entry name" value="Cro/C1-type_HTH"/>
</dbReference>
<protein>
    <submittedName>
        <fullName evidence="3">Helix-turn-helix domain-containing protein</fullName>
    </submittedName>
</protein>
<evidence type="ECO:0000313" key="3">
    <source>
        <dbReference type="EMBL" id="SNS22394.1"/>
    </source>
</evidence>
<feature type="compositionally biased region" description="Basic residues" evidence="1">
    <location>
        <begin position="275"/>
        <end position="294"/>
    </location>
</feature>
<gene>
    <name evidence="3" type="ORF">SAMN05216276_100630</name>
</gene>
<dbReference type="AlphaFoldDB" id="A0A239CSB3"/>
<evidence type="ECO:0000259" key="2">
    <source>
        <dbReference type="PROSITE" id="PS50943"/>
    </source>
</evidence>
<dbReference type="InterPro" id="IPR010982">
    <property type="entry name" value="Lambda_DNA-bd_dom_sf"/>
</dbReference>
<evidence type="ECO:0000313" key="4">
    <source>
        <dbReference type="Proteomes" id="UP000198282"/>
    </source>
</evidence>
<dbReference type="Pfam" id="PF13560">
    <property type="entry name" value="HTH_31"/>
    <property type="match status" value="1"/>
</dbReference>
<dbReference type="OrthoDB" id="4336585at2"/>
<dbReference type="PANTHER" id="PTHR35010:SF2">
    <property type="entry name" value="BLL4672 PROTEIN"/>
    <property type="match status" value="1"/>
</dbReference>
<dbReference type="Gene3D" id="1.10.260.40">
    <property type="entry name" value="lambda repressor-like DNA-binding domains"/>
    <property type="match status" value="1"/>
</dbReference>